<reference evidence="3" key="1">
    <citation type="journal article" date="2022" name="bioRxiv">
        <title>Sequencing and chromosome-scale assembly of the giantPleurodeles waltlgenome.</title>
        <authorList>
            <person name="Brown T."/>
            <person name="Elewa A."/>
            <person name="Iarovenko S."/>
            <person name="Subramanian E."/>
            <person name="Araus A.J."/>
            <person name="Petzold A."/>
            <person name="Susuki M."/>
            <person name="Suzuki K.-i.T."/>
            <person name="Hayashi T."/>
            <person name="Toyoda A."/>
            <person name="Oliveira C."/>
            <person name="Osipova E."/>
            <person name="Leigh N.D."/>
            <person name="Simon A."/>
            <person name="Yun M.H."/>
        </authorList>
    </citation>
    <scope>NUCLEOTIDE SEQUENCE</scope>
    <source>
        <strain evidence="3">20211129_DDA</strain>
        <tissue evidence="3">Liver</tissue>
    </source>
</reference>
<dbReference type="Proteomes" id="UP001066276">
    <property type="component" value="Chromosome 3_1"/>
</dbReference>
<comment type="caution">
    <text evidence="3">The sequence shown here is derived from an EMBL/GenBank/DDBJ whole genome shotgun (WGS) entry which is preliminary data.</text>
</comment>
<evidence type="ECO:0000256" key="1">
    <source>
        <dbReference type="SAM" id="MobiDB-lite"/>
    </source>
</evidence>
<evidence type="ECO:0000256" key="2">
    <source>
        <dbReference type="SAM" id="SignalP"/>
    </source>
</evidence>
<sequence length="171" mass="18947">MSRPAPLLTVPCLLGVCAGKRVQLLHGAGTPVSPYDISPSLFRLLIERSYGIPYYCEELLKSMYINKIIIMEPLEEEDEDDEEILVTKRMSISASLAWRRRSDRRGSCLLSVNASRFLLFLVESLSQVAADKPTQGDVAGSRPPRGGHRVHLHPERGRQAAEHAASVHSEG</sequence>
<dbReference type="AlphaFoldDB" id="A0AAV7U524"/>
<keyword evidence="2" id="KW-0732">Signal</keyword>
<name>A0AAV7U524_PLEWA</name>
<gene>
    <name evidence="3" type="ORF">NDU88_000402</name>
</gene>
<feature type="signal peptide" evidence="2">
    <location>
        <begin position="1"/>
        <end position="19"/>
    </location>
</feature>
<feature type="region of interest" description="Disordered" evidence="1">
    <location>
        <begin position="132"/>
        <end position="171"/>
    </location>
</feature>
<feature type="chain" id="PRO_5043574712" evidence="2">
    <location>
        <begin position="20"/>
        <end position="171"/>
    </location>
</feature>
<feature type="compositionally biased region" description="Basic and acidic residues" evidence="1">
    <location>
        <begin position="152"/>
        <end position="161"/>
    </location>
</feature>
<organism evidence="3 4">
    <name type="scientific">Pleurodeles waltl</name>
    <name type="common">Iberian ribbed newt</name>
    <dbReference type="NCBI Taxonomy" id="8319"/>
    <lineage>
        <taxon>Eukaryota</taxon>
        <taxon>Metazoa</taxon>
        <taxon>Chordata</taxon>
        <taxon>Craniata</taxon>
        <taxon>Vertebrata</taxon>
        <taxon>Euteleostomi</taxon>
        <taxon>Amphibia</taxon>
        <taxon>Batrachia</taxon>
        <taxon>Caudata</taxon>
        <taxon>Salamandroidea</taxon>
        <taxon>Salamandridae</taxon>
        <taxon>Pleurodelinae</taxon>
        <taxon>Pleurodeles</taxon>
    </lineage>
</organism>
<protein>
    <submittedName>
        <fullName evidence="3">Uncharacterized protein</fullName>
    </submittedName>
</protein>
<evidence type="ECO:0000313" key="4">
    <source>
        <dbReference type="Proteomes" id="UP001066276"/>
    </source>
</evidence>
<evidence type="ECO:0000313" key="3">
    <source>
        <dbReference type="EMBL" id="KAJ1183585.1"/>
    </source>
</evidence>
<dbReference type="EMBL" id="JANPWB010000005">
    <property type="protein sequence ID" value="KAJ1183585.1"/>
    <property type="molecule type" value="Genomic_DNA"/>
</dbReference>
<keyword evidence="4" id="KW-1185">Reference proteome</keyword>
<accession>A0AAV7U524</accession>
<proteinExistence type="predicted"/>